<dbReference type="InterPro" id="IPR014284">
    <property type="entry name" value="RNA_pol_sigma-70_dom"/>
</dbReference>
<evidence type="ECO:0000259" key="7">
    <source>
        <dbReference type="Pfam" id="PF08281"/>
    </source>
</evidence>
<dbReference type="InterPro" id="IPR013249">
    <property type="entry name" value="RNA_pol_sigma70_r4_t2"/>
</dbReference>
<evidence type="ECO:0000256" key="3">
    <source>
        <dbReference type="ARBA" id="ARBA00023082"/>
    </source>
</evidence>
<accession>A0A9D2KW50</accession>
<dbReference type="InterPro" id="IPR013324">
    <property type="entry name" value="RNA_pol_sigma_r3/r4-like"/>
</dbReference>
<protein>
    <submittedName>
        <fullName evidence="8">RNA polymerase sigma factor</fullName>
    </submittedName>
</protein>
<evidence type="ECO:0000256" key="5">
    <source>
        <dbReference type="ARBA" id="ARBA00023163"/>
    </source>
</evidence>
<comment type="caution">
    <text evidence="8">The sequence shown here is derived from an EMBL/GenBank/DDBJ whole genome shotgun (WGS) entry which is preliminary data.</text>
</comment>
<feature type="domain" description="RNA polymerase sigma factor 70 region 4 type 2" evidence="7">
    <location>
        <begin position="105"/>
        <end position="156"/>
    </location>
</feature>
<dbReference type="CDD" id="cd06171">
    <property type="entry name" value="Sigma70_r4"/>
    <property type="match status" value="1"/>
</dbReference>
<reference evidence="8" key="2">
    <citation type="submission" date="2021-04" db="EMBL/GenBank/DDBJ databases">
        <authorList>
            <person name="Gilroy R."/>
        </authorList>
    </citation>
    <scope>NUCLEOTIDE SEQUENCE</scope>
    <source>
        <strain evidence="8">ChiHjej12B11-9795</strain>
    </source>
</reference>
<feature type="domain" description="RNA polymerase sigma-70 region 2" evidence="6">
    <location>
        <begin position="10"/>
        <end position="73"/>
    </location>
</feature>
<evidence type="ECO:0000256" key="4">
    <source>
        <dbReference type="ARBA" id="ARBA00023125"/>
    </source>
</evidence>
<dbReference type="SUPFAM" id="SSF88946">
    <property type="entry name" value="Sigma2 domain of RNA polymerase sigma factors"/>
    <property type="match status" value="1"/>
</dbReference>
<evidence type="ECO:0000313" key="9">
    <source>
        <dbReference type="Proteomes" id="UP000823862"/>
    </source>
</evidence>
<keyword evidence="4" id="KW-0238">DNA-binding</keyword>
<dbReference type="Gene3D" id="1.10.10.10">
    <property type="entry name" value="Winged helix-like DNA-binding domain superfamily/Winged helix DNA-binding domain"/>
    <property type="match status" value="1"/>
</dbReference>
<dbReference type="Pfam" id="PF08281">
    <property type="entry name" value="Sigma70_r4_2"/>
    <property type="match status" value="1"/>
</dbReference>
<dbReference type="InterPro" id="IPR013325">
    <property type="entry name" value="RNA_pol_sigma_r2"/>
</dbReference>
<dbReference type="InterPro" id="IPR007627">
    <property type="entry name" value="RNA_pol_sigma70_r2"/>
</dbReference>
<dbReference type="NCBIfam" id="TIGR02937">
    <property type="entry name" value="sigma70-ECF"/>
    <property type="match status" value="1"/>
</dbReference>
<sequence length="171" mass="20025">MDAASFKKMFLPYHRKLYGVALRLLENEDDAEDLLQEAYLKLWDKRDALGVVDNPEAFCITLVRNMCFDLLRSGHYAWSRQRVELTDALPLAVPDHTIASDDAQVVQMLIDDLPPQQRQVVRLRDVQGYPYEEIENVTGLSAVNIRVILSRARKKIREEFFKLRDYEKRRD</sequence>
<keyword evidence="2" id="KW-0805">Transcription regulation</keyword>
<comment type="similarity">
    <text evidence="1">Belongs to the sigma-70 factor family. ECF subfamily.</text>
</comment>
<dbReference type="EMBL" id="DWZI01000059">
    <property type="protein sequence ID" value="HJA86778.1"/>
    <property type="molecule type" value="Genomic_DNA"/>
</dbReference>
<dbReference type="Pfam" id="PF04542">
    <property type="entry name" value="Sigma70_r2"/>
    <property type="match status" value="1"/>
</dbReference>
<evidence type="ECO:0000313" key="8">
    <source>
        <dbReference type="EMBL" id="HJA86778.1"/>
    </source>
</evidence>
<dbReference type="Proteomes" id="UP000823862">
    <property type="component" value="Unassembled WGS sequence"/>
</dbReference>
<name>A0A9D2KW50_9BACE</name>
<dbReference type="GO" id="GO:0016987">
    <property type="term" value="F:sigma factor activity"/>
    <property type="evidence" value="ECO:0007669"/>
    <property type="project" value="UniProtKB-KW"/>
</dbReference>
<gene>
    <name evidence="8" type="ORF">H9950_11445</name>
</gene>
<dbReference type="AlphaFoldDB" id="A0A9D2KW50"/>
<keyword evidence="5" id="KW-0804">Transcription</keyword>
<dbReference type="SUPFAM" id="SSF88659">
    <property type="entry name" value="Sigma3 and sigma4 domains of RNA polymerase sigma factors"/>
    <property type="match status" value="1"/>
</dbReference>
<proteinExistence type="inferred from homology"/>
<evidence type="ECO:0000259" key="6">
    <source>
        <dbReference type="Pfam" id="PF04542"/>
    </source>
</evidence>
<dbReference type="PANTHER" id="PTHR43133:SF8">
    <property type="entry name" value="RNA POLYMERASE SIGMA FACTOR HI_1459-RELATED"/>
    <property type="match status" value="1"/>
</dbReference>
<organism evidence="8 9">
    <name type="scientific">Candidatus Bacteroides avicola</name>
    <dbReference type="NCBI Taxonomy" id="2838468"/>
    <lineage>
        <taxon>Bacteria</taxon>
        <taxon>Pseudomonadati</taxon>
        <taxon>Bacteroidota</taxon>
        <taxon>Bacteroidia</taxon>
        <taxon>Bacteroidales</taxon>
        <taxon>Bacteroidaceae</taxon>
        <taxon>Bacteroides</taxon>
    </lineage>
</organism>
<evidence type="ECO:0000256" key="1">
    <source>
        <dbReference type="ARBA" id="ARBA00010641"/>
    </source>
</evidence>
<dbReference type="InterPro" id="IPR039425">
    <property type="entry name" value="RNA_pol_sigma-70-like"/>
</dbReference>
<dbReference type="PANTHER" id="PTHR43133">
    <property type="entry name" value="RNA POLYMERASE ECF-TYPE SIGMA FACTO"/>
    <property type="match status" value="1"/>
</dbReference>
<dbReference type="InterPro" id="IPR036388">
    <property type="entry name" value="WH-like_DNA-bd_sf"/>
</dbReference>
<evidence type="ECO:0000256" key="2">
    <source>
        <dbReference type="ARBA" id="ARBA00023015"/>
    </source>
</evidence>
<dbReference type="GO" id="GO:0003677">
    <property type="term" value="F:DNA binding"/>
    <property type="evidence" value="ECO:0007669"/>
    <property type="project" value="UniProtKB-KW"/>
</dbReference>
<reference evidence="8" key="1">
    <citation type="journal article" date="2021" name="PeerJ">
        <title>Extensive microbial diversity within the chicken gut microbiome revealed by metagenomics and culture.</title>
        <authorList>
            <person name="Gilroy R."/>
            <person name="Ravi A."/>
            <person name="Getino M."/>
            <person name="Pursley I."/>
            <person name="Horton D.L."/>
            <person name="Alikhan N.F."/>
            <person name="Baker D."/>
            <person name="Gharbi K."/>
            <person name="Hall N."/>
            <person name="Watson M."/>
            <person name="Adriaenssens E.M."/>
            <person name="Foster-Nyarko E."/>
            <person name="Jarju S."/>
            <person name="Secka A."/>
            <person name="Antonio M."/>
            <person name="Oren A."/>
            <person name="Chaudhuri R.R."/>
            <person name="La Ragione R."/>
            <person name="Hildebrand F."/>
            <person name="Pallen M.J."/>
        </authorList>
    </citation>
    <scope>NUCLEOTIDE SEQUENCE</scope>
    <source>
        <strain evidence="8">ChiHjej12B11-9795</strain>
    </source>
</reference>
<dbReference type="Gene3D" id="1.10.1740.10">
    <property type="match status" value="1"/>
</dbReference>
<dbReference type="GO" id="GO:0006352">
    <property type="term" value="P:DNA-templated transcription initiation"/>
    <property type="evidence" value="ECO:0007669"/>
    <property type="project" value="InterPro"/>
</dbReference>
<keyword evidence="3" id="KW-0731">Sigma factor</keyword>